<dbReference type="AlphaFoldDB" id="A0AAW2PJY9"/>
<accession>A0AAW2PJY9</accession>
<gene>
    <name evidence="3" type="ORF">Scaly_1337700</name>
</gene>
<reference evidence="3" key="1">
    <citation type="submission" date="2020-06" db="EMBL/GenBank/DDBJ databases">
        <authorList>
            <person name="Li T."/>
            <person name="Hu X."/>
            <person name="Zhang T."/>
            <person name="Song X."/>
            <person name="Zhang H."/>
            <person name="Dai N."/>
            <person name="Sheng W."/>
            <person name="Hou X."/>
            <person name="Wei L."/>
        </authorList>
    </citation>
    <scope>NUCLEOTIDE SEQUENCE</scope>
    <source>
        <strain evidence="3">KEN8</strain>
        <tissue evidence="3">Leaf</tissue>
    </source>
</reference>
<sequence length="162" mass="17554">MGCATSKLDDSPAVVLCRDRCAFLDEAVKQRFAFAEAHLAYLHSLKAVGLSLDRFFNQDLQASPDAPPSPVLNLPAQRKGDPSPPQPSDSPPDKIQHHLHSPSPPPPTLTPIPVRIFTFTPTIPRMSTPLIPSPCIITRSALRSTTRTSPTASICRITTISI</sequence>
<protein>
    <recommendedName>
        <fullName evidence="2">DUF630 domain-containing protein</fullName>
    </recommendedName>
</protein>
<evidence type="ECO:0000256" key="1">
    <source>
        <dbReference type="SAM" id="MobiDB-lite"/>
    </source>
</evidence>
<dbReference type="InterPro" id="IPR006868">
    <property type="entry name" value="DUF630"/>
</dbReference>
<evidence type="ECO:0000313" key="3">
    <source>
        <dbReference type="EMBL" id="KAL0356520.1"/>
    </source>
</evidence>
<feature type="domain" description="DUF630" evidence="2">
    <location>
        <begin position="1"/>
        <end position="59"/>
    </location>
</feature>
<dbReference type="Pfam" id="PF04783">
    <property type="entry name" value="DUF630"/>
    <property type="match status" value="1"/>
</dbReference>
<organism evidence="3">
    <name type="scientific">Sesamum calycinum</name>
    <dbReference type="NCBI Taxonomy" id="2727403"/>
    <lineage>
        <taxon>Eukaryota</taxon>
        <taxon>Viridiplantae</taxon>
        <taxon>Streptophyta</taxon>
        <taxon>Embryophyta</taxon>
        <taxon>Tracheophyta</taxon>
        <taxon>Spermatophyta</taxon>
        <taxon>Magnoliopsida</taxon>
        <taxon>eudicotyledons</taxon>
        <taxon>Gunneridae</taxon>
        <taxon>Pentapetalae</taxon>
        <taxon>asterids</taxon>
        <taxon>lamiids</taxon>
        <taxon>Lamiales</taxon>
        <taxon>Pedaliaceae</taxon>
        <taxon>Sesamum</taxon>
    </lineage>
</organism>
<evidence type="ECO:0000259" key="2">
    <source>
        <dbReference type="Pfam" id="PF04783"/>
    </source>
</evidence>
<dbReference type="PANTHER" id="PTHR21450">
    <property type="entry name" value="PROTEIN ALTERED PHOSPHATE STARVATION RESPONSE 1"/>
    <property type="match status" value="1"/>
</dbReference>
<reference evidence="3" key="2">
    <citation type="journal article" date="2024" name="Plant">
        <title>Genomic evolution and insights into agronomic trait innovations of Sesamum species.</title>
        <authorList>
            <person name="Miao H."/>
            <person name="Wang L."/>
            <person name="Qu L."/>
            <person name="Liu H."/>
            <person name="Sun Y."/>
            <person name="Le M."/>
            <person name="Wang Q."/>
            <person name="Wei S."/>
            <person name="Zheng Y."/>
            <person name="Lin W."/>
            <person name="Duan Y."/>
            <person name="Cao H."/>
            <person name="Xiong S."/>
            <person name="Wang X."/>
            <person name="Wei L."/>
            <person name="Li C."/>
            <person name="Ma Q."/>
            <person name="Ju M."/>
            <person name="Zhao R."/>
            <person name="Li G."/>
            <person name="Mu C."/>
            <person name="Tian Q."/>
            <person name="Mei H."/>
            <person name="Zhang T."/>
            <person name="Gao T."/>
            <person name="Zhang H."/>
        </authorList>
    </citation>
    <scope>NUCLEOTIDE SEQUENCE</scope>
    <source>
        <strain evidence="3">KEN8</strain>
    </source>
</reference>
<dbReference type="PANTHER" id="PTHR21450:SF41">
    <property type="entry name" value="RNA POLYMERASE SUBUNIT BETA, PUTATIVE (DUF630 AND DUF632)-RELATED"/>
    <property type="match status" value="1"/>
</dbReference>
<feature type="region of interest" description="Disordered" evidence="1">
    <location>
        <begin position="59"/>
        <end position="111"/>
    </location>
</feature>
<comment type="caution">
    <text evidence="3">The sequence shown here is derived from an EMBL/GenBank/DDBJ whole genome shotgun (WGS) entry which is preliminary data.</text>
</comment>
<proteinExistence type="predicted"/>
<name>A0AAW2PJY9_9LAMI</name>
<dbReference type="EMBL" id="JACGWM010000008">
    <property type="protein sequence ID" value="KAL0356520.1"/>
    <property type="molecule type" value="Genomic_DNA"/>
</dbReference>